<comment type="caution">
    <text evidence="5">The sequence shown here is derived from an EMBL/GenBank/DDBJ whole genome shotgun (WGS) entry which is preliminary data.</text>
</comment>
<evidence type="ECO:0000256" key="2">
    <source>
        <dbReference type="SAM" id="MobiDB-lite"/>
    </source>
</evidence>
<name>A0A699HF14_TANCI</name>
<evidence type="ECO:0000256" key="1">
    <source>
        <dbReference type="SAM" id="Coils"/>
    </source>
</evidence>
<feature type="region of interest" description="Disordered" evidence="2">
    <location>
        <begin position="79"/>
        <end position="106"/>
    </location>
</feature>
<protein>
    <submittedName>
        <fullName evidence="5">Uncharacterized protein</fullName>
    </submittedName>
</protein>
<feature type="coiled-coil region" evidence="1">
    <location>
        <begin position="738"/>
        <end position="765"/>
    </location>
</feature>
<keyword evidence="1" id="KW-0175">Coiled coil</keyword>
<dbReference type="InterPro" id="IPR013103">
    <property type="entry name" value="RVT_2"/>
</dbReference>
<dbReference type="EMBL" id="BKCJ010146606">
    <property type="protein sequence ID" value="GEY02857.1"/>
    <property type="molecule type" value="Genomic_DNA"/>
</dbReference>
<dbReference type="Pfam" id="PF14223">
    <property type="entry name" value="Retrotran_gag_2"/>
    <property type="match status" value="1"/>
</dbReference>
<reference evidence="5" key="1">
    <citation type="journal article" date="2019" name="Sci. Rep.">
        <title>Draft genome of Tanacetum cinerariifolium, the natural source of mosquito coil.</title>
        <authorList>
            <person name="Yamashiro T."/>
            <person name="Shiraishi A."/>
            <person name="Satake H."/>
            <person name="Nakayama K."/>
        </authorList>
    </citation>
    <scope>NUCLEOTIDE SEQUENCE</scope>
</reference>
<organism evidence="5">
    <name type="scientific">Tanacetum cinerariifolium</name>
    <name type="common">Dalmatian daisy</name>
    <name type="synonym">Chrysanthemum cinerariifolium</name>
    <dbReference type="NCBI Taxonomy" id="118510"/>
    <lineage>
        <taxon>Eukaryota</taxon>
        <taxon>Viridiplantae</taxon>
        <taxon>Streptophyta</taxon>
        <taxon>Embryophyta</taxon>
        <taxon>Tracheophyta</taxon>
        <taxon>Spermatophyta</taxon>
        <taxon>Magnoliopsida</taxon>
        <taxon>eudicotyledons</taxon>
        <taxon>Gunneridae</taxon>
        <taxon>Pentapetalae</taxon>
        <taxon>asterids</taxon>
        <taxon>campanulids</taxon>
        <taxon>Asterales</taxon>
        <taxon>Asteraceae</taxon>
        <taxon>Asteroideae</taxon>
        <taxon>Anthemideae</taxon>
        <taxon>Anthemidinae</taxon>
        <taxon>Tanacetum</taxon>
    </lineage>
</organism>
<sequence>DQWIFDSGCSRHMTGNKSFLTKYQHMDGRFVAFGGSPKGGIQIDIHAGQASQEKSAVHEYILLPFIPLNPPLSLTIQSSDVNVGDKPGDADDGDKPGDVNAGDIQGDVDEISRNDDVCQGNEIRIDNGTHAVNVASPSINIASNIIDAASLNINIADSNHTNMPTLETTNIFDGAFDDRDLVAEADTNILDSSTVISREGQIIKIFKTACLLVSCSKRNPRRLHSLSDGCEECILYGKIEEEVYVCQPPRFEDLDFPDKVYKVKKALYGLHQAPRACQDKYVAEILKKFRFFKVKTASTPMETSKPLLKDEDRQEVDVHMYISKIGSIMYLTSLRPDIMFVVCACARHQVSPKASHLHAVKRIFRYLKGQPKLVVANSTTEAEYVAASSCYGQAMAKVKKVDDQEQTQVLVDKKKIIIMEDNIRSDLHFDDAEGTACLLNEAIFEGLVRMGAKTTAWNEISSTMASAIICLADNQKFNSQNKQVEGMARHKEMYIISSHTKKIFANMRRIGAGFSGIITPLFDTMMKKQNPRRRQRKEAEVSNDDSEDEDHIPTPSSDPLPSGRRVKPHMEKDSLGAQEDASKQGRMIEEIDQNAEIALDDETQGRKNDDEMFGFDDIAGEEVVMETTIGEHEEQIIEDVSTAEPVTTAGEVVTTTTVKDSAASITYVTKDEITMAQELDALKSIKPKVVVQEQEMSTIIPAVATTVTTAVPTLRAKGKAKMIEPEVPIKKKDQTRIDEECSRKLEAEEQEAARLNKAQQDEEANNSWDNIQAIMDDDRLLAKRIQAREREEFSKGKSFDEIKKLFDKEKRKVNDFIAMDSEAQESSIKRTTEHLEHDISKKQKVDENVKPVIDDSEELKKCIEIVLDNGDDVHIEATPLSSRSPTTIDYEIHKEGKKTYFKIIRADGNSQVYQTFEKMFRNFNREDLEVLWAIIKDKFKKEKQVDDMDNLLFRTLKTMFEHHVEDNIWKYQQGLAKMKNQKLFESCKVYVKQPRVQYTTCWLKRLSQMVEDFVKRLRSTLGEEGRPLFDDYKKGKKITAGSESRPPLLNKENYVPWSSRLLRYAKSRPNGKLIHNSILNRPYVKKMIPEPGDANREITTILLGLPEDIYAAVDSCETAQKIWLRVQQMMKGSDIGIQEKKAKLFNEWERFTSNEGESIESYSHYFLKLMNDLKRNKHFLEKIASNLKFLNNLQLEWSRHVTIVHQTKDLHTADYTQLHYRSHNCNGYGTRINGKSIQAKLLNTNQQQSENFIKPKEQAYCSTGNQVIQNAVQNPRVQNVRNQNGLIGVQENGNQNQIGNGNLVAARAEGNAAGQNGNQIRCYNYKGVGHYARNCTVRPKRRDAAYLQTHLLIGQKEEAGILLQAEVYDLMVAAADLDEIKEVNANCILMASLQQASTSGIQTDSAPVYDTDGSAE</sequence>
<proteinExistence type="predicted"/>
<feature type="compositionally biased region" description="Acidic residues" evidence="2">
    <location>
        <begin position="541"/>
        <end position="550"/>
    </location>
</feature>
<feature type="compositionally biased region" description="Basic and acidic residues" evidence="2">
    <location>
        <begin position="568"/>
        <end position="585"/>
    </location>
</feature>
<feature type="non-terminal residue" evidence="5">
    <location>
        <position position="1"/>
    </location>
</feature>
<dbReference type="Pfam" id="PF22936">
    <property type="entry name" value="Pol_BBD"/>
    <property type="match status" value="1"/>
</dbReference>
<dbReference type="PANTHER" id="PTHR11439:SF495">
    <property type="entry name" value="REVERSE TRANSCRIPTASE, RNA-DEPENDENT DNA POLYMERASE-RELATED"/>
    <property type="match status" value="1"/>
</dbReference>
<dbReference type="InterPro" id="IPR054722">
    <property type="entry name" value="PolX-like_BBD"/>
</dbReference>
<feature type="domain" description="Retrovirus-related Pol polyprotein from transposon TNT 1-94-like beta-barrel" evidence="4">
    <location>
        <begin position="3"/>
        <end position="36"/>
    </location>
</feature>
<feature type="non-terminal residue" evidence="5">
    <location>
        <position position="1416"/>
    </location>
</feature>
<feature type="compositionally biased region" description="Basic and acidic residues" evidence="2">
    <location>
        <begin position="86"/>
        <end position="97"/>
    </location>
</feature>
<evidence type="ECO:0000259" key="4">
    <source>
        <dbReference type="Pfam" id="PF22936"/>
    </source>
</evidence>
<feature type="domain" description="Reverse transcriptase Ty1/copia-type" evidence="3">
    <location>
        <begin position="210"/>
        <end position="296"/>
    </location>
</feature>
<gene>
    <name evidence="5" type="ORF">Tci_374831</name>
</gene>
<accession>A0A699HF14</accession>
<evidence type="ECO:0000313" key="5">
    <source>
        <dbReference type="EMBL" id="GEY02857.1"/>
    </source>
</evidence>
<dbReference type="PANTHER" id="PTHR11439">
    <property type="entry name" value="GAG-POL-RELATED RETROTRANSPOSON"/>
    <property type="match status" value="1"/>
</dbReference>
<dbReference type="Pfam" id="PF07727">
    <property type="entry name" value="RVT_2"/>
    <property type="match status" value="1"/>
</dbReference>
<feature type="region of interest" description="Disordered" evidence="2">
    <location>
        <begin position="525"/>
        <end position="585"/>
    </location>
</feature>
<evidence type="ECO:0000259" key="3">
    <source>
        <dbReference type="Pfam" id="PF07727"/>
    </source>
</evidence>